<keyword evidence="1 4" id="KW-0223">Dioxygenase</keyword>
<dbReference type="InterPro" id="IPR014710">
    <property type="entry name" value="RmlC-like_jellyroll"/>
</dbReference>
<dbReference type="OrthoDB" id="285029at2"/>
<evidence type="ECO:0000256" key="1">
    <source>
        <dbReference type="ARBA" id="ARBA00022964"/>
    </source>
</evidence>
<sequence>MNGTNANPVFRADTLDRLHEDMEKARLVPTWKYVSEFVSAKPKVTYRPYLWRWNEVLQYLHRAGELITPERGAERRSMEHTNPDLRAQYATSHTIATAVQLVKAGESAPSHRHMAGAIRFAASSRGGRVFTRVDGEALTMEENDLLLTPSSMWHEHVNDTEHDIVWLDALDYPLVNLLQASWFEPSDPAKPVSTYADGYTAARLGHGRPVGWGDNPTGTPRMRYAWSDMHAALERLSGEDGSPYDGVILEYVNPLTSGSTLPTMSCRAQLLRPGERTRAHRSLSSTIYFVIEGEGSSIIDGVRFDWAKGDVFVVPNWHWHEHENRGARGAFLFSVTDQPVMEKLAMFREEAYPDGDGRQAIVGSFQPV</sequence>
<dbReference type="InterPro" id="IPR013096">
    <property type="entry name" value="Cupin_2"/>
</dbReference>
<protein>
    <submittedName>
        <fullName evidence="4">Gentisate 1,2-dioxygenase</fullName>
    </submittedName>
</protein>
<evidence type="ECO:0000313" key="4">
    <source>
        <dbReference type="EMBL" id="GEP55002.1"/>
    </source>
</evidence>
<dbReference type="Pfam" id="PF07883">
    <property type="entry name" value="Cupin_2"/>
    <property type="match status" value="2"/>
</dbReference>
<dbReference type="PANTHER" id="PTHR41517">
    <property type="entry name" value="1,2-DIOXYGENASE PROTEIN-RELATED"/>
    <property type="match status" value="1"/>
</dbReference>
<evidence type="ECO:0000259" key="3">
    <source>
        <dbReference type="Pfam" id="PF07883"/>
    </source>
</evidence>
<dbReference type="RefSeq" id="WP_147149082.1">
    <property type="nucleotide sequence ID" value="NZ_BKAJ01000033.1"/>
</dbReference>
<dbReference type="EMBL" id="BKAJ01000033">
    <property type="protein sequence ID" value="GEP55002.1"/>
    <property type="molecule type" value="Genomic_DNA"/>
</dbReference>
<proteinExistence type="predicted"/>
<dbReference type="InterPro" id="IPR047183">
    <property type="entry name" value="GDO-like"/>
</dbReference>
<evidence type="ECO:0000313" key="5">
    <source>
        <dbReference type="Proteomes" id="UP000321058"/>
    </source>
</evidence>
<dbReference type="Gene3D" id="2.60.120.10">
    <property type="entry name" value="Jelly Rolls"/>
    <property type="match status" value="1"/>
</dbReference>
<dbReference type="Proteomes" id="UP000321058">
    <property type="component" value="Unassembled WGS sequence"/>
</dbReference>
<dbReference type="AlphaFoldDB" id="A0A512N7Q4"/>
<keyword evidence="2" id="KW-0560">Oxidoreductase</keyword>
<evidence type="ECO:0000256" key="2">
    <source>
        <dbReference type="ARBA" id="ARBA00023002"/>
    </source>
</evidence>
<dbReference type="PANTHER" id="PTHR41517:SF1">
    <property type="entry name" value="CUPIN"/>
    <property type="match status" value="1"/>
</dbReference>
<gene>
    <name evidence="4" type="ORF">RSO01_21680</name>
</gene>
<feature type="domain" description="Cupin type-2" evidence="3">
    <location>
        <begin position="271"/>
        <end position="334"/>
    </location>
</feature>
<dbReference type="GO" id="GO:0051213">
    <property type="term" value="F:dioxygenase activity"/>
    <property type="evidence" value="ECO:0007669"/>
    <property type="project" value="UniProtKB-KW"/>
</dbReference>
<name>A0A512N7Q4_9HYPH</name>
<organism evidence="4 5">
    <name type="scientific">Reyranella soli</name>
    <dbReference type="NCBI Taxonomy" id="1230389"/>
    <lineage>
        <taxon>Bacteria</taxon>
        <taxon>Pseudomonadati</taxon>
        <taxon>Pseudomonadota</taxon>
        <taxon>Alphaproteobacteria</taxon>
        <taxon>Hyphomicrobiales</taxon>
        <taxon>Reyranellaceae</taxon>
        <taxon>Reyranella</taxon>
    </lineage>
</organism>
<accession>A0A512N7Q4</accession>
<dbReference type="CDD" id="cd06992">
    <property type="entry name" value="cupin_GDO-like_C"/>
    <property type="match status" value="1"/>
</dbReference>
<reference evidence="4 5" key="1">
    <citation type="submission" date="2019-07" db="EMBL/GenBank/DDBJ databases">
        <title>Whole genome shotgun sequence of Reyranella soli NBRC 108950.</title>
        <authorList>
            <person name="Hosoyama A."/>
            <person name="Uohara A."/>
            <person name="Ohji S."/>
            <person name="Ichikawa N."/>
        </authorList>
    </citation>
    <scope>NUCLEOTIDE SEQUENCE [LARGE SCALE GENOMIC DNA]</scope>
    <source>
        <strain evidence="4 5">NBRC 108950</strain>
    </source>
</reference>
<comment type="caution">
    <text evidence="4">The sequence shown here is derived from an EMBL/GenBank/DDBJ whole genome shotgun (WGS) entry which is preliminary data.</text>
</comment>
<keyword evidence="5" id="KW-1185">Reference proteome</keyword>
<dbReference type="InterPro" id="IPR011051">
    <property type="entry name" value="RmlC_Cupin_sf"/>
</dbReference>
<feature type="domain" description="Cupin type-2" evidence="3">
    <location>
        <begin position="100"/>
        <end position="168"/>
    </location>
</feature>
<dbReference type="SUPFAM" id="SSF51182">
    <property type="entry name" value="RmlC-like cupins"/>
    <property type="match status" value="1"/>
</dbReference>
<dbReference type="CDD" id="cd02216">
    <property type="entry name" value="cupin_GDO-like_N"/>
    <property type="match status" value="1"/>
</dbReference>